<organism evidence="1 2">
    <name type="scientific">Aquilutibacter rugosus</name>
    <dbReference type="NCBI Taxonomy" id="3115820"/>
    <lineage>
        <taxon>Bacteria</taxon>
        <taxon>Pseudomonadati</taxon>
        <taxon>Pseudomonadota</taxon>
        <taxon>Gammaproteobacteria</taxon>
        <taxon>Lysobacterales</taxon>
        <taxon>Lysobacteraceae</taxon>
        <taxon>Aquilutibacter</taxon>
    </lineage>
</organism>
<dbReference type="EMBL" id="JAZHBO010000001">
    <property type="protein sequence ID" value="MEF2155365.1"/>
    <property type="molecule type" value="Genomic_DNA"/>
</dbReference>
<dbReference type="Proteomes" id="UP001356170">
    <property type="component" value="Unassembled WGS sequence"/>
</dbReference>
<evidence type="ECO:0000313" key="1">
    <source>
        <dbReference type="EMBL" id="MEF2155365.1"/>
    </source>
</evidence>
<dbReference type="RefSeq" id="WP_331703421.1">
    <property type="nucleotide sequence ID" value="NZ_JAZHBO010000001.1"/>
</dbReference>
<gene>
    <name evidence="1" type="ORF">V3390_03845</name>
</gene>
<accession>A0ABU7UXR9</accession>
<comment type="caution">
    <text evidence="1">The sequence shown here is derived from an EMBL/GenBank/DDBJ whole genome shotgun (WGS) entry which is preliminary data.</text>
</comment>
<name>A0ABU7UXR9_9GAMM</name>
<sequence>MTCTTESGRQLEINYAHSAQAFQLKVAGGAAKTNVDILSKLGTVDFEDDEGLVSIYFFEKAGNRYRFTIDSYDDGTLEAGLFTRSNGGAWAVDGCKTIDGNADFQTTPGMPPTYDDPAEFYQKNGDGWRLK</sequence>
<protein>
    <submittedName>
        <fullName evidence="1">Uncharacterized protein</fullName>
    </submittedName>
</protein>
<keyword evidence="2" id="KW-1185">Reference proteome</keyword>
<proteinExistence type="predicted"/>
<reference evidence="1 2" key="1">
    <citation type="submission" date="2024-01" db="EMBL/GenBank/DDBJ databases">
        <title>Novel species of the genus Luteimonas isolated from rivers.</title>
        <authorList>
            <person name="Lu H."/>
        </authorList>
    </citation>
    <scope>NUCLEOTIDE SEQUENCE [LARGE SCALE GENOMIC DNA]</scope>
    <source>
        <strain evidence="1 2">FXH3W</strain>
    </source>
</reference>
<evidence type="ECO:0000313" key="2">
    <source>
        <dbReference type="Proteomes" id="UP001356170"/>
    </source>
</evidence>